<dbReference type="Pfam" id="PF09700">
    <property type="entry name" value="Cas_Cmr3"/>
    <property type="match status" value="1"/>
</dbReference>
<evidence type="ECO:0008006" key="3">
    <source>
        <dbReference type="Google" id="ProtNLM"/>
    </source>
</evidence>
<evidence type="ECO:0000313" key="2">
    <source>
        <dbReference type="Proteomes" id="UP000070620"/>
    </source>
</evidence>
<comment type="caution">
    <text evidence="1">The sequence shown here is derived from an EMBL/GenBank/DDBJ whole genome shotgun (WGS) entry which is preliminary data.</text>
</comment>
<dbReference type="RefSeq" id="WP_067371736.1">
    <property type="nucleotide sequence ID" value="NZ_JBIUBN010000030.1"/>
</dbReference>
<dbReference type="Gene3D" id="3.30.70.2940">
    <property type="match status" value="1"/>
</dbReference>
<dbReference type="AlphaFoldDB" id="A0A136PKW4"/>
<protein>
    <recommendedName>
        <fullName evidence="3">CRISPR-associated protein Cmr3</fullName>
    </recommendedName>
</protein>
<keyword evidence="2" id="KW-1185">Reference proteome</keyword>
<dbReference type="EMBL" id="LRQV01000138">
    <property type="protein sequence ID" value="KXK59007.1"/>
    <property type="molecule type" value="Genomic_DNA"/>
</dbReference>
<name>A0A136PKW4_9ACTN</name>
<dbReference type="Gene3D" id="2.60.40.4350">
    <property type="match status" value="1"/>
</dbReference>
<dbReference type="InterPro" id="IPR019117">
    <property type="entry name" value="CRISPR-assoc_protein_Cmr3"/>
</dbReference>
<accession>A0A136PKW4</accession>
<gene>
    <name evidence="1" type="ORF">AWW66_26620</name>
</gene>
<proteinExistence type="predicted"/>
<dbReference type="Proteomes" id="UP000070620">
    <property type="component" value="Unassembled WGS sequence"/>
</dbReference>
<reference evidence="1 2" key="1">
    <citation type="submission" date="2016-01" db="EMBL/GenBank/DDBJ databases">
        <title>Whole genome sequence and analysis of Micromonospora rosaria DSM 803, which can produce antibacterial substance rosamicin.</title>
        <authorList>
            <person name="Yang H."/>
            <person name="He X."/>
            <person name="Zhu D."/>
        </authorList>
    </citation>
    <scope>NUCLEOTIDE SEQUENCE [LARGE SCALE GENOMIC DNA]</scope>
    <source>
        <strain evidence="1 2">DSM 803</strain>
    </source>
</reference>
<sequence length="356" mass="37984">MSGRRWLVLEPHDTVSVRDGRAFDAGVQTVGRAVPPHPATVAGAVGAAFGAPPGAGVDPAQRGVLVPAELHGPVVLRRRTSGRWRAWFPMPRVVVRVDADWRRLTPGNTRLDGVRHDLSDEVDLLGGPQGEPGGWLDGSALGRFLADPLVVPRDAGPPWVWERRVGLARDDARTARDGMLYSVEHLRPAVDASFDGFGFAVGCVSAPPHQLRETVPLGGEGRRATVHDWTDAGDLGPLPAAPADVHTRVLLYLATPAVFGDGWRPAADDLRGARLVAAAVGGPQPVAMGRPDPRTGELHARRLVWAAPAGSVYFLDFDGDAAAAREAVERWHGHAFAQSDETLRTAGFGLTLTGRW</sequence>
<organism evidence="1 2">
    <name type="scientific">Micromonospora rosaria</name>
    <dbReference type="NCBI Taxonomy" id="47874"/>
    <lineage>
        <taxon>Bacteria</taxon>
        <taxon>Bacillati</taxon>
        <taxon>Actinomycetota</taxon>
        <taxon>Actinomycetes</taxon>
        <taxon>Micromonosporales</taxon>
        <taxon>Micromonosporaceae</taxon>
        <taxon>Micromonospora</taxon>
    </lineage>
</organism>
<evidence type="ECO:0000313" key="1">
    <source>
        <dbReference type="EMBL" id="KXK59007.1"/>
    </source>
</evidence>